<evidence type="ECO:0000313" key="3">
    <source>
        <dbReference type="Proteomes" id="UP000002714"/>
    </source>
</evidence>
<proteinExistence type="predicted"/>
<feature type="chain" id="PRO_5004219552" description="Lipoprotein" evidence="1">
    <location>
        <begin position="24"/>
        <end position="134"/>
    </location>
</feature>
<dbReference type="EMBL" id="CP000153">
    <property type="protein sequence ID" value="ABB45255.1"/>
    <property type="molecule type" value="Genomic_DNA"/>
</dbReference>
<evidence type="ECO:0008006" key="4">
    <source>
        <dbReference type="Google" id="ProtNLM"/>
    </source>
</evidence>
<dbReference type="HOGENOM" id="CLU_1895117_0_0_7"/>
<evidence type="ECO:0000313" key="2">
    <source>
        <dbReference type="EMBL" id="ABB45255.1"/>
    </source>
</evidence>
<dbReference type="RefSeq" id="WP_011373595.1">
    <property type="nucleotide sequence ID" value="NC_007575.1"/>
</dbReference>
<dbReference type="AlphaFoldDB" id="Q30P26"/>
<organism evidence="2 3">
    <name type="scientific">Sulfurimonas denitrificans (strain ATCC 33889 / DSM 1251)</name>
    <name type="common">Thiomicrospira denitrificans (strain ATCC 33889 / DSM 1251)</name>
    <dbReference type="NCBI Taxonomy" id="326298"/>
    <lineage>
        <taxon>Bacteria</taxon>
        <taxon>Pseudomonadati</taxon>
        <taxon>Campylobacterota</taxon>
        <taxon>Epsilonproteobacteria</taxon>
        <taxon>Campylobacterales</taxon>
        <taxon>Sulfurimonadaceae</taxon>
        <taxon>Sulfurimonas</taxon>
    </lineage>
</organism>
<dbReference type="Proteomes" id="UP000002714">
    <property type="component" value="Chromosome"/>
</dbReference>
<name>Q30P26_SULDN</name>
<keyword evidence="3" id="KW-1185">Reference proteome</keyword>
<gene>
    <name evidence="2" type="ordered locus">Suden_1981</name>
</gene>
<dbReference type="KEGG" id="tdn:Suden_1981"/>
<dbReference type="STRING" id="326298.Suden_1981"/>
<dbReference type="PROSITE" id="PS51257">
    <property type="entry name" value="PROKAR_LIPOPROTEIN"/>
    <property type="match status" value="1"/>
</dbReference>
<feature type="signal peptide" evidence="1">
    <location>
        <begin position="1"/>
        <end position="23"/>
    </location>
</feature>
<protein>
    <recommendedName>
        <fullName evidence="4">Lipoprotein</fullName>
    </recommendedName>
</protein>
<accession>Q30P26</accession>
<sequence>MKKIVSIAVVTIAALTLMSGCSATRGSSSHNGMEANMESGDATVCKTAIYIGNLNHKSVLDSIERAGKKEGWRMTEFKANAIIAEKMIGSETYATTITVAKEHIMCNKNKLPQSDLDALRSAIVDELQKDSKKH</sequence>
<keyword evidence="1" id="KW-0732">Signal</keyword>
<evidence type="ECO:0000256" key="1">
    <source>
        <dbReference type="SAM" id="SignalP"/>
    </source>
</evidence>
<reference evidence="2 3" key="1">
    <citation type="journal article" date="2008" name="Appl. Environ. Microbiol.">
        <title>Genome of the epsilonproteobacterial chemolithoautotroph Sulfurimonas denitrificans.</title>
        <authorList>
            <person name="Sievert S.M."/>
            <person name="Scott K.M."/>
            <person name="Klotz M.G."/>
            <person name="Chain P.S.G."/>
            <person name="Hauser L.J."/>
            <person name="Hemp J."/>
            <person name="Huegler M."/>
            <person name="Land M."/>
            <person name="Lapidus A."/>
            <person name="Larimer F.W."/>
            <person name="Lucas S."/>
            <person name="Malfatti S.A."/>
            <person name="Meyer F."/>
            <person name="Paulsen I.T."/>
            <person name="Ren Q."/>
            <person name="Simon J."/>
            <person name="Bailey K."/>
            <person name="Diaz E."/>
            <person name="Fitzpatrick K.A."/>
            <person name="Glover B."/>
            <person name="Gwatney N."/>
            <person name="Korajkic A."/>
            <person name="Long A."/>
            <person name="Mobberley J.M."/>
            <person name="Pantry S.N."/>
            <person name="Pazder G."/>
            <person name="Peterson S."/>
            <person name="Quintanilla J.D."/>
            <person name="Sprinkle R."/>
            <person name="Stephens J."/>
            <person name="Thomas P."/>
            <person name="Vaughn R."/>
            <person name="Weber M.J."/>
            <person name="Wooten L.L."/>
        </authorList>
    </citation>
    <scope>NUCLEOTIDE SEQUENCE [LARGE SCALE GENOMIC DNA]</scope>
    <source>
        <strain evidence="3">ATCC 33889 / DSM 1251</strain>
    </source>
</reference>
<dbReference type="OrthoDB" id="5334847at2"/>